<dbReference type="EMBL" id="CP007044">
    <property type="protein sequence ID" value="AHG22809.1"/>
    <property type="molecule type" value="Genomic_DNA"/>
</dbReference>
<evidence type="ECO:0000256" key="2">
    <source>
        <dbReference type="SAM" id="Phobius"/>
    </source>
</evidence>
<keyword evidence="2" id="KW-0472">Membrane</keyword>
<reference evidence="3 4" key="2">
    <citation type="submission" date="2015-03" db="EMBL/GenBank/DDBJ databases">
        <authorList>
            <person name="Chan K.-G."/>
        </authorList>
    </citation>
    <scope>NUCLEOTIDE SEQUENCE [LARGE SCALE GENOMIC DNA]</scope>
    <source>
        <strain evidence="3 4">RB-25</strain>
    </source>
</reference>
<evidence type="ECO:0000313" key="3">
    <source>
        <dbReference type="EMBL" id="AHG22809.1"/>
    </source>
</evidence>
<keyword evidence="2" id="KW-1133">Transmembrane helix</keyword>
<evidence type="ECO:0000256" key="1">
    <source>
        <dbReference type="SAM" id="MobiDB-lite"/>
    </source>
</evidence>
<name>W0LK58_9GAMM</name>
<dbReference type="KEGG" id="sfo:Z042_14260"/>
<keyword evidence="2" id="KW-0812">Transmembrane</keyword>
<reference evidence="3 4" key="1">
    <citation type="submission" date="2014-01" db="EMBL/GenBank/DDBJ databases">
        <title>Isolation of Serratia multitudinisentens RB-25 from Ex-Landfill site.</title>
        <authorList>
            <person name="Robson E.H.J."/>
        </authorList>
    </citation>
    <scope>NUCLEOTIDE SEQUENCE [LARGE SCALE GENOMIC DNA]</scope>
    <source>
        <strain evidence="3 4">RB-25</strain>
    </source>
</reference>
<evidence type="ECO:0000313" key="4">
    <source>
        <dbReference type="Proteomes" id="UP000019030"/>
    </source>
</evidence>
<feature type="transmembrane region" description="Helical" evidence="2">
    <location>
        <begin position="20"/>
        <end position="44"/>
    </location>
</feature>
<dbReference type="STRING" id="1441930.Z042_14260"/>
<dbReference type="Proteomes" id="UP000019030">
    <property type="component" value="Chromosome"/>
</dbReference>
<gene>
    <name evidence="3" type="ORF">Z042_14260</name>
</gene>
<dbReference type="HOGENOM" id="CLU_2481552_0_0_6"/>
<sequence>MMKNKGGSMSNKAQNTQDDIWGVIAKGLVEAVKMVFSVFVLIFASSVNTSTSEMSSKITWDDDDGFRNGQDGPGYYEGGFRLDKDDD</sequence>
<accession>W0LK58</accession>
<organism evidence="3 4">
    <name type="scientific">Chania multitudinisentens RB-25</name>
    <dbReference type="NCBI Taxonomy" id="1441930"/>
    <lineage>
        <taxon>Bacteria</taxon>
        <taxon>Pseudomonadati</taxon>
        <taxon>Pseudomonadota</taxon>
        <taxon>Gammaproteobacteria</taxon>
        <taxon>Enterobacterales</taxon>
        <taxon>Yersiniaceae</taxon>
        <taxon>Chania</taxon>
    </lineage>
</organism>
<dbReference type="OrthoDB" id="6497209at2"/>
<dbReference type="RefSeq" id="WP_024910533.1">
    <property type="nucleotide sequence ID" value="NZ_CP007044.2"/>
</dbReference>
<feature type="region of interest" description="Disordered" evidence="1">
    <location>
        <begin position="48"/>
        <end position="87"/>
    </location>
</feature>
<protein>
    <submittedName>
        <fullName evidence="3">Uncharacterized protein</fullName>
    </submittedName>
</protein>
<keyword evidence="4" id="KW-1185">Reference proteome</keyword>
<proteinExistence type="predicted"/>
<dbReference type="AlphaFoldDB" id="W0LK58"/>